<protein>
    <submittedName>
        <fullName evidence="1">Uncharacterized protein</fullName>
    </submittedName>
</protein>
<reference evidence="1" key="1">
    <citation type="journal article" date="2014" name="Genome Announc.">
        <title>Draft genome sequences of the altered schaedler flora, a defined bacterial community from gnotobiotic mice.</title>
        <authorList>
            <person name="Wannemuehler M.J."/>
            <person name="Overstreet A.M."/>
            <person name="Ward D.V."/>
            <person name="Phillips G.J."/>
        </authorList>
    </citation>
    <scope>NUCLEOTIDE SEQUENCE</scope>
    <source>
        <strain evidence="1">ASF457</strain>
    </source>
</reference>
<evidence type="ECO:0000313" key="1">
    <source>
        <dbReference type="EMBL" id="USF24745.1"/>
    </source>
</evidence>
<dbReference type="AlphaFoldDB" id="V2PYV6"/>
<gene>
    <name evidence="1" type="ORF">N508_001835</name>
</gene>
<reference evidence="1" key="2">
    <citation type="submission" date="2022-05" db="EMBL/GenBank/DDBJ databases">
        <authorList>
            <person name="Proctor A.L."/>
            <person name="Phillips G.J."/>
            <person name="Wannemuehler M.J."/>
        </authorList>
    </citation>
    <scope>NUCLEOTIDE SEQUENCE</scope>
    <source>
        <strain evidence="1">ASF457</strain>
    </source>
</reference>
<accession>V2PYV6</accession>
<sequence>MKKESFFKNILFLNKMYMPKIINILYILSVIASIIFGLFHCSFGILYLTDYEMKVFVVQGIALIILGPVVSRICAEQLVILFKINEQIEKLADMNISENKQNNING</sequence>
<reference evidence="1" key="3">
    <citation type="submission" date="2022-06" db="EMBL/GenBank/DDBJ databases">
        <title>Resources to Facilitate Use of the Altered Schaedler Flora (ASF) Mouse Model to Study Microbiome Function.</title>
        <authorList>
            <person name="Proctor A."/>
            <person name="Parvinroo S."/>
            <person name="Richie T."/>
            <person name="Jia X."/>
            <person name="Lee S.T.M."/>
            <person name="Karp P.D."/>
            <person name="Paley S."/>
            <person name="Kostic A.D."/>
            <person name="Pierre J.F."/>
            <person name="Wannemuehler M.J."/>
            <person name="Phillips G.J."/>
        </authorList>
    </citation>
    <scope>NUCLEOTIDE SEQUENCE</scope>
    <source>
        <strain evidence="1">ASF457</strain>
    </source>
</reference>
<keyword evidence="2" id="KW-1185">Reference proteome</keyword>
<proteinExistence type="predicted"/>
<dbReference type="KEGG" id="msch:N508_001835"/>
<dbReference type="Pfam" id="PF14110">
    <property type="entry name" value="DUF4282"/>
    <property type="match status" value="1"/>
</dbReference>
<dbReference type="RefSeq" id="WP_023276115.1">
    <property type="nucleotide sequence ID" value="NZ_CP097562.1"/>
</dbReference>
<dbReference type="OrthoDB" id="280522at2"/>
<name>V2PYV6_9BACT</name>
<dbReference type="Proteomes" id="UP000017429">
    <property type="component" value="Chromosome"/>
</dbReference>
<evidence type="ECO:0000313" key="2">
    <source>
        <dbReference type="Proteomes" id="UP000017429"/>
    </source>
</evidence>
<dbReference type="InterPro" id="IPR025557">
    <property type="entry name" value="DUF4282"/>
</dbReference>
<dbReference type="EMBL" id="CP097562">
    <property type="protein sequence ID" value="USF24745.1"/>
    <property type="molecule type" value="Genomic_DNA"/>
</dbReference>
<organism evidence="1 2">
    <name type="scientific">Mucispirillum schaedleri ASF457</name>
    <dbReference type="NCBI Taxonomy" id="1379858"/>
    <lineage>
        <taxon>Bacteria</taxon>
        <taxon>Pseudomonadati</taxon>
        <taxon>Deferribacterota</taxon>
        <taxon>Deferribacteres</taxon>
        <taxon>Deferribacterales</taxon>
        <taxon>Mucispirillaceae</taxon>
        <taxon>Mucispirillum</taxon>
    </lineage>
</organism>